<name>A0A9P3GIQ0_9APHY</name>
<dbReference type="OrthoDB" id="3883941at2759"/>
<dbReference type="EMBL" id="BPQB01000049">
    <property type="protein sequence ID" value="GJE95506.1"/>
    <property type="molecule type" value="Genomic_DNA"/>
</dbReference>
<evidence type="ECO:0000313" key="2">
    <source>
        <dbReference type="Proteomes" id="UP000703269"/>
    </source>
</evidence>
<organism evidence="1 2">
    <name type="scientific">Phanerochaete sordida</name>
    <dbReference type="NCBI Taxonomy" id="48140"/>
    <lineage>
        <taxon>Eukaryota</taxon>
        <taxon>Fungi</taxon>
        <taxon>Dikarya</taxon>
        <taxon>Basidiomycota</taxon>
        <taxon>Agaricomycotina</taxon>
        <taxon>Agaricomycetes</taxon>
        <taxon>Polyporales</taxon>
        <taxon>Phanerochaetaceae</taxon>
        <taxon>Phanerochaete</taxon>
    </lineage>
</organism>
<accession>A0A9P3GIQ0</accession>
<evidence type="ECO:0000313" key="1">
    <source>
        <dbReference type="EMBL" id="GJE95506.1"/>
    </source>
</evidence>
<gene>
    <name evidence="1" type="ORF">PsYK624_116910</name>
</gene>
<dbReference type="Proteomes" id="UP000703269">
    <property type="component" value="Unassembled WGS sequence"/>
</dbReference>
<protein>
    <submittedName>
        <fullName evidence="1">Uncharacterized protein</fullName>
    </submittedName>
</protein>
<proteinExistence type="predicted"/>
<reference evidence="1 2" key="1">
    <citation type="submission" date="2021-08" db="EMBL/GenBank/DDBJ databases">
        <title>Draft Genome Sequence of Phanerochaete sordida strain YK-624.</title>
        <authorList>
            <person name="Mori T."/>
            <person name="Dohra H."/>
            <person name="Suzuki T."/>
            <person name="Kawagishi H."/>
            <person name="Hirai H."/>
        </authorList>
    </citation>
    <scope>NUCLEOTIDE SEQUENCE [LARGE SCALE GENOMIC DNA]</scope>
    <source>
        <strain evidence="1 2">YK-624</strain>
    </source>
</reference>
<dbReference type="AlphaFoldDB" id="A0A9P3GIQ0"/>
<comment type="caution">
    <text evidence="1">The sequence shown here is derived from an EMBL/GenBank/DDBJ whole genome shotgun (WGS) entry which is preliminary data.</text>
</comment>
<keyword evidence="2" id="KW-1185">Reference proteome</keyword>
<sequence length="425" mass="45551">MFAPRTVAAARASTRVAARRVGGARVCQRFQSSAPTPPPGSFSSNLVAGLTGGGLVLAGGYAWYHFSGTKSTMQTANQVNQYIQDTKTSIVEKAPKNPNEVLSFLRGVAKSYAGAVPGAAGYVDQTFDHIDALRETHGQEFEKILQATYDDVAGVLKDVQGKGLQGMDAATAAKLMSIVTKRVGELNALGKKVGVDAFGKLEEAYPQLAGTLGSSYKELKALAERSGPEAKKLAQDTVQQVQDIMTKSKDTPDALNRARALVEDKGQELKEAVWSGAAKEADKYPELKELLSQNKAAFVAAGASFGSLGDVVDRVRQVAKDGADPQKVKELREYVQSRAKEAQEKGWEGLQSWVKSMPGGEEALKSLSDVDVQSLLALTKDKSEDAKHLAEETYQDVLKVLKEKASKAKKIAEEGKKEAKQSKSS</sequence>